<dbReference type="AlphaFoldDB" id="A0A4Z1IK75"/>
<proteinExistence type="predicted"/>
<dbReference type="Proteomes" id="UP000297527">
    <property type="component" value="Unassembled WGS sequence"/>
</dbReference>
<organism evidence="1 2">
    <name type="scientific">Botryotinia convoluta</name>
    <dbReference type="NCBI Taxonomy" id="54673"/>
    <lineage>
        <taxon>Eukaryota</taxon>
        <taxon>Fungi</taxon>
        <taxon>Dikarya</taxon>
        <taxon>Ascomycota</taxon>
        <taxon>Pezizomycotina</taxon>
        <taxon>Leotiomycetes</taxon>
        <taxon>Helotiales</taxon>
        <taxon>Sclerotiniaceae</taxon>
        <taxon>Botryotinia</taxon>
    </lineage>
</organism>
<sequence>MLPTPKNLRGRSHVFPDLNFEAADHTITIEGSTSPWYFYPMRLYQRPAARTSPVWVGNSSGDNCYGGRETASLAFDQLTRAILRGSKGYFSTTVNCDKDQPSRESDCDVG</sequence>
<protein>
    <submittedName>
        <fullName evidence="1">Uncharacterized protein</fullName>
    </submittedName>
</protein>
<gene>
    <name evidence="1" type="ORF">BCON_0042g00070</name>
</gene>
<dbReference type="EMBL" id="PQXN01000042">
    <property type="protein sequence ID" value="TGO59640.1"/>
    <property type="molecule type" value="Genomic_DNA"/>
</dbReference>
<evidence type="ECO:0000313" key="2">
    <source>
        <dbReference type="Proteomes" id="UP000297527"/>
    </source>
</evidence>
<reference evidence="1 2" key="1">
    <citation type="submission" date="2017-12" db="EMBL/GenBank/DDBJ databases">
        <title>Comparative genomics of Botrytis spp.</title>
        <authorList>
            <person name="Valero-Jimenez C.A."/>
            <person name="Tapia P."/>
            <person name="Veloso J."/>
            <person name="Silva-Moreno E."/>
            <person name="Staats M."/>
            <person name="Valdes J.H."/>
            <person name="Van Kan J.A.L."/>
        </authorList>
    </citation>
    <scope>NUCLEOTIDE SEQUENCE [LARGE SCALE GENOMIC DNA]</scope>
    <source>
        <strain evidence="1 2">MUCL11595</strain>
    </source>
</reference>
<evidence type="ECO:0000313" key="1">
    <source>
        <dbReference type="EMBL" id="TGO59640.1"/>
    </source>
</evidence>
<dbReference type="OrthoDB" id="3559874at2759"/>
<keyword evidence="2" id="KW-1185">Reference proteome</keyword>
<name>A0A4Z1IK75_9HELO</name>
<comment type="caution">
    <text evidence="1">The sequence shown here is derived from an EMBL/GenBank/DDBJ whole genome shotgun (WGS) entry which is preliminary data.</text>
</comment>
<accession>A0A4Z1IK75</accession>